<organism evidence="2 3">
    <name type="scientific">Effrenium voratum</name>
    <dbReference type="NCBI Taxonomy" id="2562239"/>
    <lineage>
        <taxon>Eukaryota</taxon>
        <taxon>Sar</taxon>
        <taxon>Alveolata</taxon>
        <taxon>Dinophyceae</taxon>
        <taxon>Suessiales</taxon>
        <taxon>Symbiodiniaceae</taxon>
        <taxon>Effrenium</taxon>
    </lineage>
</organism>
<proteinExistence type="predicted"/>
<feature type="region of interest" description="Disordered" evidence="1">
    <location>
        <begin position="49"/>
        <end position="83"/>
    </location>
</feature>
<evidence type="ECO:0000313" key="3">
    <source>
        <dbReference type="Proteomes" id="UP001178507"/>
    </source>
</evidence>
<comment type="caution">
    <text evidence="2">The sequence shown here is derived from an EMBL/GenBank/DDBJ whole genome shotgun (WGS) entry which is preliminary data.</text>
</comment>
<dbReference type="Proteomes" id="UP001178507">
    <property type="component" value="Unassembled WGS sequence"/>
</dbReference>
<name>A0AA36JK35_9DINO</name>
<evidence type="ECO:0000256" key="1">
    <source>
        <dbReference type="SAM" id="MobiDB-lite"/>
    </source>
</evidence>
<evidence type="ECO:0000313" key="2">
    <source>
        <dbReference type="EMBL" id="CAJ1407129.1"/>
    </source>
</evidence>
<dbReference type="AlphaFoldDB" id="A0AA36JK35"/>
<protein>
    <submittedName>
        <fullName evidence="2">Uncharacterized protein</fullName>
    </submittedName>
</protein>
<reference evidence="2" key="1">
    <citation type="submission" date="2023-08" db="EMBL/GenBank/DDBJ databases">
        <authorList>
            <person name="Chen Y."/>
            <person name="Shah S."/>
            <person name="Dougan E. K."/>
            <person name="Thang M."/>
            <person name="Chan C."/>
        </authorList>
    </citation>
    <scope>NUCLEOTIDE SEQUENCE</scope>
</reference>
<keyword evidence="3" id="KW-1185">Reference proteome</keyword>
<gene>
    <name evidence="2" type="ORF">EVOR1521_LOCUS28908</name>
</gene>
<sequence>MEACSAQLPQGFTNFVEPRRMQVFNIPWLPQTPVTNVVHEVNHYIHFPTPAPPAAPAPPSLDDFAPSPPEQSEMDRAKELQQQEAVVYKSSSDGICSTVPRPVTNWDPAQQLADKEREAVAIRFERRTRVTIKLKTGKEGCGHNFLFAAKAGTGDRKGKLAGAKLAS</sequence>
<dbReference type="EMBL" id="CAUJNA010003660">
    <property type="protein sequence ID" value="CAJ1407129.1"/>
    <property type="molecule type" value="Genomic_DNA"/>
</dbReference>
<accession>A0AA36JK35</accession>
<feature type="compositionally biased region" description="Pro residues" evidence="1">
    <location>
        <begin position="49"/>
        <end position="59"/>
    </location>
</feature>